<evidence type="ECO:0008006" key="4">
    <source>
        <dbReference type="Google" id="ProtNLM"/>
    </source>
</evidence>
<dbReference type="EMBL" id="BLLF01002070">
    <property type="protein sequence ID" value="GFH22574.1"/>
    <property type="molecule type" value="Genomic_DNA"/>
</dbReference>
<evidence type="ECO:0000313" key="3">
    <source>
        <dbReference type="Proteomes" id="UP000485058"/>
    </source>
</evidence>
<proteinExistence type="predicted"/>
<name>A0A699ZV80_HAELA</name>
<feature type="non-terminal residue" evidence="2">
    <location>
        <position position="1"/>
    </location>
</feature>
<dbReference type="InterPro" id="IPR010736">
    <property type="entry name" value="SHIPPO-rpt"/>
</dbReference>
<accession>A0A699ZV80</accession>
<dbReference type="Pfam" id="PF07004">
    <property type="entry name" value="SHIPPO-rpt"/>
    <property type="match status" value="5"/>
</dbReference>
<feature type="region of interest" description="Disordered" evidence="1">
    <location>
        <begin position="1"/>
        <end position="42"/>
    </location>
</feature>
<keyword evidence="3" id="KW-1185">Reference proteome</keyword>
<dbReference type="PANTHER" id="PTHR21580:SF28">
    <property type="entry name" value="BOREALIN N-TERMINAL DOMAIN-CONTAINING PROTEIN-RELATED"/>
    <property type="match status" value="1"/>
</dbReference>
<evidence type="ECO:0000313" key="2">
    <source>
        <dbReference type="EMBL" id="GFH22574.1"/>
    </source>
</evidence>
<evidence type="ECO:0000256" key="1">
    <source>
        <dbReference type="SAM" id="MobiDB-lite"/>
    </source>
</evidence>
<feature type="region of interest" description="Disordered" evidence="1">
    <location>
        <begin position="54"/>
        <end position="90"/>
    </location>
</feature>
<dbReference type="InterPro" id="IPR051291">
    <property type="entry name" value="CIMAP"/>
</dbReference>
<comment type="caution">
    <text evidence="2">The sequence shown here is derived from an EMBL/GenBank/DDBJ whole genome shotgun (WGS) entry which is preliminary data.</text>
</comment>
<organism evidence="2 3">
    <name type="scientific">Haematococcus lacustris</name>
    <name type="common">Green alga</name>
    <name type="synonym">Haematococcus pluvialis</name>
    <dbReference type="NCBI Taxonomy" id="44745"/>
    <lineage>
        <taxon>Eukaryota</taxon>
        <taxon>Viridiplantae</taxon>
        <taxon>Chlorophyta</taxon>
        <taxon>core chlorophytes</taxon>
        <taxon>Chlorophyceae</taxon>
        <taxon>CS clade</taxon>
        <taxon>Chlamydomonadales</taxon>
        <taxon>Haematococcaceae</taxon>
        <taxon>Haematococcus</taxon>
    </lineage>
</organism>
<dbReference type="AlphaFoldDB" id="A0A699ZV80"/>
<gene>
    <name evidence="2" type="ORF">HaLaN_20056</name>
</gene>
<dbReference type="Proteomes" id="UP000485058">
    <property type="component" value="Unassembled WGS sequence"/>
</dbReference>
<reference evidence="2 3" key="1">
    <citation type="submission" date="2020-02" db="EMBL/GenBank/DDBJ databases">
        <title>Draft genome sequence of Haematococcus lacustris strain NIES-144.</title>
        <authorList>
            <person name="Morimoto D."/>
            <person name="Nakagawa S."/>
            <person name="Yoshida T."/>
            <person name="Sawayama S."/>
        </authorList>
    </citation>
    <scope>NUCLEOTIDE SEQUENCE [LARGE SCALE GENOMIC DNA]</scope>
    <source>
        <strain evidence="2 3">NIES-144</strain>
    </source>
</reference>
<dbReference type="PANTHER" id="PTHR21580">
    <property type="entry name" value="SHIPPO-1-RELATED"/>
    <property type="match status" value="1"/>
</dbReference>
<sequence>VAARSPGPIYSLPQGGDPSTYAFSSLSSPKRGALRQRSEGSRMFISQAHSLIDREGTMDEGKGAGPGQYDVSSFTSLSPKRRAPDVGFGRRQRDLLKDTLWPQQLAVEPRATTALETPSAAHYSPVDPATVRPAVPSMVFGTGPRTYAPEKGSSAAGPYLSRLHEESALGATSPGPGAYTLRTNSPRTQAVAGWLGDAPHAKFGTEVQHPSARVPVGPGPGAYSPTHMRAASAPAHSLAPALRPDVTAVGPDPTVPGPGAYNVEEAARRQATSKHAPAYSLGALDAQGRASYIAPTPSPGPAYGGLAGAIDSGPGKGYSFGLREHTIDKGSMVSVRFHGPLAAMEGQGTQSPGPGVYNVSSSTQVLSRGRRVADFSFGSAPRSAGSRLYVSRQHAQADGSTILSPGPGAYDHGSIELSQVTSRFAKAPNAAFGTSSRFNQTYMTF</sequence>
<protein>
    <recommendedName>
        <fullName evidence="4">Flagellar associated protein</fullName>
    </recommendedName>
</protein>